<dbReference type="eggNOG" id="arCOG00896">
    <property type="taxonomic scope" value="Archaea"/>
</dbReference>
<dbReference type="InterPro" id="IPR029044">
    <property type="entry name" value="Nucleotide-diphossugar_trans"/>
</dbReference>
<organism evidence="2 3">
    <name type="scientific">Methanosphaerula palustris (strain ATCC BAA-1556 / DSM 19958 / E1-9c)</name>
    <dbReference type="NCBI Taxonomy" id="521011"/>
    <lineage>
        <taxon>Archaea</taxon>
        <taxon>Methanobacteriati</taxon>
        <taxon>Methanobacteriota</taxon>
        <taxon>Stenosarchaea group</taxon>
        <taxon>Methanomicrobia</taxon>
        <taxon>Methanomicrobiales</taxon>
        <taxon>Methanoregulaceae</taxon>
        <taxon>Methanosphaerula</taxon>
    </lineage>
</organism>
<evidence type="ECO:0000313" key="3">
    <source>
        <dbReference type="Proteomes" id="UP000002457"/>
    </source>
</evidence>
<feature type="transmembrane region" description="Helical" evidence="1">
    <location>
        <begin position="221"/>
        <end position="243"/>
    </location>
</feature>
<keyword evidence="1" id="KW-0472">Membrane</keyword>
<dbReference type="Gene3D" id="3.90.550.10">
    <property type="entry name" value="Spore Coat Polysaccharide Biosynthesis Protein SpsA, Chain A"/>
    <property type="match status" value="1"/>
</dbReference>
<dbReference type="GeneID" id="7270890"/>
<keyword evidence="1" id="KW-1133">Transmembrane helix</keyword>
<gene>
    <name evidence="2" type="ordered locus">Mpal_0121</name>
</gene>
<dbReference type="EMBL" id="CP001338">
    <property type="protein sequence ID" value="ACL15514.1"/>
    <property type="molecule type" value="Genomic_DNA"/>
</dbReference>
<sequence>MVSIREVAARKSRHLVRNREWVQGEQLIAVVCKDQALTIGSQVLLAAKNGDRVIVYDLTSTDETARIAAEAGAEVIICTSPGEALVRASNEAASAGAGVIVVLAGLLYLFPEQGLAVLSTAMSSKGADCAMVEGPAPAQIEGWRALILLSAAAAAVIGSSAPQPTALAVSKLVERAGLNVYLHHSDEQAIGSSRIPRSEKLIKVKMLARDLLFFAHPVPSYLLYGTVMLVVGLLSLSAGRFLFTLPGSVGLALLGAGLFVAALGLVLLTAALLINSLVMIPRECR</sequence>
<evidence type="ECO:0000256" key="1">
    <source>
        <dbReference type="SAM" id="Phobius"/>
    </source>
</evidence>
<accession>B8GIG3</accession>
<protein>
    <submittedName>
        <fullName evidence="2">Uncharacterized protein</fullName>
    </submittedName>
</protein>
<dbReference type="AlphaFoldDB" id="B8GIG3"/>
<name>B8GIG3_METPE</name>
<dbReference type="STRING" id="521011.Mpal_0121"/>
<dbReference type="KEGG" id="mpl:Mpal_0121"/>
<feature type="transmembrane region" description="Helical" evidence="1">
    <location>
        <begin position="249"/>
        <end position="278"/>
    </location>
</feature>
<dbReference type="RefSeq" id="WP_012616833.1">
    <property type="nucleotide sequence ID" value="NC_011832.1"/>
</dbReference>
<keyword evidence="1" id="KW-0812">Transmembrane</keyword>
<dbReference type="HOGENOM" id="CLU_975259_0_0_2"/>
<dbReference type="Proteomes" id="UP000002457">
    <property type="component" value="Chromosome"/>
</dbReference>
<reference evidence="2 3" key="1">
    <citation type="journal article" date="2015" name="Genome Announc.">
        <title>Complete Genome Sequence of Methanosphaerula palustris E1-9CT, a Hydrogenotrophic Methanogen Isolated from a Minerotrophic Fen Peatland.</title>
        <authorList>
            <person name="Cadillo-Quiroz H."/>
            <person name="Browne P."/>
            <person name="Kyrpides N."/>
            <person name="Woyke T."/>
            <person name="Goodwin L."/>
            <person name="Detter C."/>
            <person name="Yavitt J.B."/>
            <person name="Zinder S.H."/>
        </authorList>
    </citation>
    <scope>NUCLEOTIDE SEQUENCE [LARGE SCALE GENOMIC DNA]</scope>
    <source>
        <strain evidence="3">ATCC BAA-1556 / DSM 19958 / E1-9c</strain>
    </source>
</reference>
<evidence type="ECO:0000313" key="2">
    <source>
        <dbReference type="EMBL" id="ACL15514.1"/>
    </source>
</evidence>
<keyword evidence="3" id="KW-1185">Reference proteome</keyword>
<proteinExistence type="predicted"/>